<evidence type="ECO:0000313" key="2">
    <source>
        <dbReference type="EMBL" id="KTC79943.1"/>
    </source>
</evidence>
<dbReference type="OrthoDB" id="9962253at2"/>
<proteinExistence type="predicted"/>
<dbReference type="RefSeq" id="WP_028380199.1">
    <property type="nucleotide sequence ID" value="NZ_CAAAIT010000001.1"/>
</dbReference>
<protein>
    <submittedName>
        <fullName evidence="2">Uncharacterized protein</fullName>
    </submittedName>
</protein>
<keyword evidence="5" id="KW-1185">Reference proteome</keyword>
<accession>A0A0W0S948</accession>
<organism evidence="2 4">
    <name type="scientific">Legionella cherrii</name>
    <dbReference type="NCBI Taxonomy" id="28084"/>
    <lineage>
        <taxon>Bacteria</taxon>
        <taxon>Pseudomonadati</taxon>
        <taxon>Pseudomonadota</taxon>
        <taxon>Gammaproteobacteria</taxon>
        <taxon>Legionellales</taxon>
        <taxon>Legionellaceae</taxon>
        <taxon>Legionella</taxon>
    </lineage>
</organism>
<feature type="compositionally biased region" description="Polar residues" evidence="1">
    <location>
        <begin position="197"/>
        <end position="213"/>
    </location>
</feature>
<gene>
    <name evidence="2" type="ORF">Lche_1963</name>
    <name evidence="3" type="ORF">NCTC11976_02669</name>
</gene>
<dbReference type="PATRIC" id="fig|28084.5.peg.2129"/>
<dbReference type="EMBL" id="LR134173">
    <property type="protein sequence ID" value="VEB38309.1"/>
    <property type="molecule type" value="Genomic_DNA"/>
</dbReference>
<dbReference type="Proteomes" id="UP000054921">
    <property type="component" value="Unassembled WGS sequence"/>
</dbReference>
<name>A0A0W0S948_9GAMM</name>
<evidence type="ECO:0000313" key="5">
    <source>
        <dbReference type="Proteomes" id="UP000277577"/>
    </source>
</evidence>
<dbReference type="AlphaFoldDB" id="A0A0W0S948"/>
<reference evidence="2 4" key="1">
    <citation type="submission" date="2015-11" db="EMBL/GenBank/DDBJ databases">
        <title>Genomic analysis of 38 Legionella species identifies large and diverse effector repertoires.</title>
        <authorList>
            <person name="Burstein D."/>
            <person name="Amaro F."/>
            <person name="Zusman T."/>
            <person name="Lifshitz Z."/>
            <person name="Cohen O."/>
            <person name="Gilbert J.A."/>
            <person name="Pupko T."/>
            <person name="Shuman H.A."/>
            <person name="Segal G."/>
        </authorList>
    </citation>
    <scope>NUCLEOTIDE SEQUENCE [LARGE SCALE GENOMIC DNA]</scope>
    <source>
        <strain evidence="2 4">ORW</strain>
    </source>
</reference>
<evidence type="ECO:0000313" key="3">
    <source>
        <dbReference type="EMBL" id="VEB38309.1"/>
    </source>
</evidence>
<dbReference type="STRING" id="28084.Lche_1963"/>
<reference evidence="3 5" key="2">
    <citation type="submission" date="2018-12" db="EMBL/GenBank/DDBJ databases">
        <authorList>
            <consortium name="Pathogen Informatics"/>
        </authorList>
    </citation>
    <scope>NUCLEOTIDE SEQUENCE [LARGE SCALE GENOMIC DNA]</scope>
    <source>
        <strain evidence="3 5">NCTC11976</strain>
    </source>
</reference>
<sequence>MPNPYSHFLKLELNEADLKQLEDAYYGKKPQTGDSSFLKLELNEEDLKQLEDAFYSKDSQATACVLNLDYSQGHGQQGARKLSQEIEAVDSLKKRTRDFAKEQEDNNLPPLKQKSYWLPEDHKKRMTENMFKLSQTADNQLSLKPRKDSSWTKNISKFDLKKDNQGFKKEESQPVKDKKIIFVNHQIEKVRKHHPQKSSPQNRFMFDFNTNTGELIKPQKEDQDKPSFTVGKP</sequence>
<evidence type="ECO:0000313" key="4">
    <source>
        <dbReference type="Proteomes" id="UP000054921"/>
    </source>
</evidence>
<evidence type="ECO:0000256" key="1">
    <source>
        <dbReference type="SAM" id="MobiDB-lite"/>
    </source>
</evidence>
<feature type="region of interest" description="Disordered" evidence="1">
    <location>
        <begin position="190"/>
        <end position="233"/>
    </location>
</feature>
<dbReference type="EMBL" id="LNXW01000013">
    <property type="protein sequence ID" value="KTC79943.1"/>
    <property type="molecule type" value="Genomic_DNA"/>
</dbReference>
<dbReference type="Proteomes" id="UP000277577">
    <property type="component" value="Chromosome"/>
</dbReference>